<gene>
    <name evidence="2" type="ORF">K469DRAFT_742600</name>
</gene>
<accession>A0A6A6DFV5</accession>
<keyword evidence="3" id="KW-1185">Reference proteome</keyword>
<dbReference type="GO" id="GO:0008237">
    <property type="term" value="F:metallopeptidase activity"/>
    <property type="evidence" value="ECO:0007669"/>
    <property type="project" value="UniProtKB-KW"/>
</dbReference>
<evidence type="ECO:0000256" key="1">
    <source>
        <dbReference type="SAM" id="MobiDB-lite"/>
    </source>
</evidence>
<feature type="compositionally biased region" description="Polar residues" evidence="1">
    <location>
        <begin position="34"/>
        <end position="52"/>
    </location>
</feature>
<dbReference type="PANTHER" id="PTHR41775:SF1">
    <property type="entry name" value="PEPTIDASE M6-LIKE DOMAIN-CONTAINING PROTEIN"/>
    <property type="match status" value="1"/>
</dbReference>
<dbReference type="AlphaFoldDB" id="A0A6A6DFV5"/>
<keyword evidence="2" id="KW-0482">Metalloprotease</keyword>
<dbReference type="EMBL" id="ML994690">
    <property type="protein sequence ID" value="KAF2177328.1"/>
    <property type="molecule type" value="Genomic_DNA"/>
</dbReference>
<proteinExistence type="predicted"/>
<sequence length="412" mass="43901">MDMSLTHAADARIAAEGSFGQARVRPPSQTITTYVTESQSTPTRELPTTSISPAEPTSELEPSAGCRPISWVGDGRAHSVGTLRAALIFVDFPDMPANTTTEELYELVEAAPAELFNEMSYGKLTLELVPLLDQFYRMPAESSSYNYSRALTTEAHLKYINDALTAVGPSVSFAGIDVLYVLPAKYANEISFSTSTAIDVTAADGTVIGSSITYGQDLYFSWGFKTVNHETGHTMGLPDLYPYSGGEVPQWVGGFDIMGLIGSQSPDYFAWHKWRLGWIDDNQVDCIVTAGKTTHRISPIEVAGETSKLVAVPLDSTAYVLAEVRSNLGIDGDACGMGVLLYTADAAVGSGDGPIRVIDTKPNSGGCDLEKGGELNDAPLGAGSSYDTGLGVTITVMAQEGDDYIIEVDSQI</sequence>
<evidence type="ECO:0000313" key="2">
    <source>
        <dbReference type="EMBL" id="KAF2177328.1"/>
    </source>
</evidence>
<feature type="region of interest" description="Disordered" evidence="1">
    <location>
        <begin position="34"/>
        <end position="66"/>
    </location>
</feature>
<dbReference type="Proteomes" id="UP000800200">
    <property type="component" value="Unassembled WGS sequence"/>
</dbReference>
<dbReference type="OrthoDB" id="3941110at2759"/>
<evidence type="ECO:0000313" key="3">
    <source>
        <dbReference type="Proteomes" id="UP000800200"/>
    </source>
</evidence>
<name>A0A6A6DFV5_9PEZI</name>
<dbReference type="SUPFAM" id="SSF55486">
    <property type="entry name" value="Metalloproteases ('zincins'), catalytic domain"/>
    <property type="match status" value="1"/>
</dbReference>
<dbReference type="NCBIfam" id="TIGR03296">
    <property type="entry name" value="M6dom_TIGR03296"/>
    <property type="match status" value="1"/>
</dbReference>
<dbReference type="GO" id="GO:0006508">
    <property type="term" value="P:proteolysis"/>
    <property type="evidence" value="ECO:0007669"/>
    <property type="project" value="UniProtKB-KW"/>
</dbReference>
<protein>
    <submittedName>
        <fullName evidence="2">M6 metalloprotease</fullName>
    </submittedName>
</protein>
<keyword evidence="2" id="KW-0378">Hydrolase</keyword>
<organism evidence="2 3">
    <name type="scientific">Zopfia rhizophila CBS 207.26</name>
    <dbReference type="NCBI Taxonomy" id="1314779"/>
    <lineage>
        <taxon>Eukaryota</taxon>
        <taxon>Fungi</taxon>
        <taxon>Dikarya</taxon>
        <taxon>Ascomycota</taxon>
        <taxon>Pezizomycotina</taxon>
        <taxon>Dothideomycetes</taxon>
        <taxon>Dothideomycetes incertae sedis</taxon>
        <taxon>Zopfiaceae</taxon>
        <taxon>Zopfia</taxon>
    </lineage>
</organism>
<reference evidence="2" key="1">
    <citation type="journal article" date="2020" name="Stud. Mycol.">
        <title>101 Dothideomycetes genomes: a test case for predicting lifestyles and emergence of pathogens.</title>
        <authorList>
            <person name="Haridas S."/>
            <person name="Albert R."/>
            <person name="Binder M."/>
            <person name="Bloem J."/>
            <person name="Labutti K."/>
            <person name="Salamov A."/>
            <person name="Andreopoulos B."/>
            <person name="Baker S."/>
            <person name="Barry K."/>
            <person name="Bills G."/>
            <person name="Bluhm B."/>
            <person name="Cannon C."/>
            <person name="Castanera R."/>
            <person name="Culley D."/>
            <person name="Daum C."/>
            <person name="Ezra D."/>
            <person name="Gonzalez J."/>
            <person name="Henrissat B."/>
            <person name="Kuo A."/>
            <person name="Liang C."/>
            <person name="Lipzen A."/>
            <person name="Lutzoni F."/>
            <person name="Magnuson J."/>
            <person name="Mondo S."/>
            <person name="Nolan M."/>
            <person name="Ohm R."/>
            <person name="Pangilinan J."/>
            <person name="Park H.-J."/>
            <person name="Ramirez L."/>
            <person name="Alfaro M."/>
            <person name="Sun H."/>
            <person name="Tritt A."/>
            <person name="Yoshinaga Y."/>
            <person name="Zwiers L.-H."/>
            <person name="Turgeon B."/>
            <person name="Goodwin S."/>
            <person name="Spatafora J."/>
            <person name="Crous P."/>
            <person name="Grigoriev I."/>
        </authorList>
    </citation>
    <scope>NUCLEOTIDE SEQUENCE</scope>
    <source>
        <strain evidence="2">CBS 207.26</strain>
    </source>
</reference>
<dbReference type="InterPro" id="IPR008757">
    <property type="entry name" value="Peptidase_M6-like_domain"/>
</dbReference>
<keyword evidence="2" id="KW-0645">Protease</keyword>
<dbReference type="PANTHER" id="PTHR41775">
    <property type="entry name" value="SECRETED PROTEIN-RELATED"/>
    <property type="match status" value="1"/>
</dbReference>